<evidence type="ECO:0000313" key="2">
    <source>
        <dbReference type="EMBL" id="GAX18116.1"/>
    </source>
</evidence>
<dbReference type="EMBL" id="BDSP01000124">
    <property type="protein sequence ID" value="GAX18116.1"/>
    <property type="molecule type" value="Genomic_DNA"/>
</dbReference>
<reference evidence="2 3" key="1">
    <citation type="journal article" date="2015" name="Plant Cell">
        <title>Oil accumulation by the oleaginous diatom Fistulifera solaris as revealed by the genome and transcriptome.</title>
        <authorList>
            <person name="Tanaka T."/>
            <person name="Maeda Y."/>
            <person name="Veluchamy A."/>
            <person name="Tanaka M."/>
            <person name="Abida H."/>
            <person name="Marechal E."/>
            <person name="Bowler C."/>
            <person name="Muto M."/>
            <person name="Sunaga Y."/>
            <person name="Tanaka M."/>
            <person name="Yoshino T."/>
            <person name="Taniguchi T."/>
            <person name="Fukuda Y."/>
            <person name="Nemoto M."/>
            <person name="Matsumoto M."/>
            <person name="Wong P.S."/>
            <person name="Aburatani S."/>
            <person name="Fujibuchi W."/>
        </authorList>
    </citation>
    <scope>NUCLEOTIDE SEQUENCE [LARGE SCALE GENOMIC DNA]</scope>
    <source>
        <strain evidence="2 3">JPCC DA0580</strain>
    </source>
</reference>
<name>A0A1Z5JW46_FISSO</name>
<evidence type="ECO:0000313" key="3">
    <source>
        <dbReference type="Proteomes" id="UP000198406"/>
    </source>
</evidence>
<evidence type="ECO:0000256" key="1">
    <source>
        <dbReference type="SAM" id="MobiDB-lite"/>
    </source>
</evidence>
<proteinExistence type="predicted"/>
<dbReference type="AlphaFoldDB" id="A0A1Z5JW46"/>
<organism evidence="2 3">
    <name type="scientific">Fistulifera solaris</name>
    <name type="common">Oleaginous diatom</name>
    <dbReference type="NCBI Taxonomy" id="1519565"/>
    <lineage>
        <taxon>Eukaryota</taxon>
        <taxon>Sar</taxon>
        <taxon>Stramenopiles</taxon>
        <taxon>Ochrophyta</taxon>
        <taxon>Bacillariophyta</taxon>
        <taxon>Bacillariophyceae</taxon>
        <taxon>Bacillariophycidae</taxon>
        <taxon>Naviculales</taxon>
        <taxon>Naviculaceae</taxon>
        <taxon>Fistulifera</taxon>
    </lineage>
</organism>
<feature type="compositionally biased region" description="Acidic residues" evidence="1">
    <location>
        <begin position="18"/>
        <end position="30"/>
    </location>
</feature>
<keyword evidence="3" id="KW-1185">Reference proteome</keyword>
<sequence length="212" mass="23911">MTATEEEWPTLNTNASTDDWELIASDEPESSSEPPVMIEVPRRPRSLSSSFSTPDLSRYDILESVPEEESCLKCHDDSSYDLVAGPRSVWSVASSTLSFRDAILQKTSDTKSQPTTQQEKLQPTLRPFRFKPKFVVEPIQRCAKSTGDLLSLGKIDEDDDDIIGETDAMEFYHRKSSGARSRYNGAKIRPDEAKRLQITMHKKHLQRNNGSS</sequence>
<protein>
    <submittedName>
        <fullName evidence="2">Uncharacterized protein</fullName>
    </submittedName>
</protein>
<dbReference type="Proteomes" id="UP000198406">
    <property type="component" value="Unassembled WGS sequence"/>
</dbReference>
<dbReference type="OrthoDB" id="201024at2759"/>
<accession>A0A1Z5JW46</accession>
<gene>
    <name evidence="2" type="ORF">FisN_25Hh097</name>
</gene>
<feature type="region of interest" description="Disordered" evidence="1">
    <location>
        <begin position="1"/>
        <end position="52"/>
    </location>
</feature>
<comment type="caution">
    <text evidence="2">The sequence shown here is derived from an EMBL/GenBank/DDBJ whole genome shotgun (WGS) entry which is preliminary data.</text>
</comment>
<dbReference type="InParanoid" id="A0A1Z5JW46"/>